<dbReference type="Proteomes" id="UP000260823">
    <property type="component" value="Unassembled WGS sequence"/>
</dbReference>
<dbReference type="InterPro" id="IPR005625">
    <property type="entry name" value="PepSY-ass_TM"/>
</dbReference>
<evidence type="ECO:0000313" key="3">
    <source>
        <dbReference type="Proteomes" id="UP000260823"/>
    </source>
</evidence>
<sequence>MASAKQKFYKWHRIIGLTALIPVICWTLSGLSHPFMSNWFRPSIAQEVYKAPAIGEMSFGLSLQQMLHKNGINQFRNFGIVKFNNQCYYQVLGKDSTLNYYEANTGNLLTGGDKLYATYLARYFTQDSSSAIKSITLQKQFDSGYQPINHLLPVWKVSFDNARGMDVYVETSQSRMGTFNNNTRKVMLKVFEQLHTWQFLASIGGEQFRIIVLLTVVSILFMALLSGLVVYGFFWKQFKAVTEKRKEHGREDKRFVHRFHRQWGLIVSFVMFTFLFSGAFHLYVKLHNNNPAHKSYTQLINSEDLKLSSLQIPVTDSTVKKIGIVIFNHKPYYQVTNNQKNVLYFDSATGDELKDGDVLYAQSLADFYHSDKSAVPNATVTQIRQFDNEYGFINKRLPVQKVAYANGENWYIETTTAQLATKVGGLDRTEGFSFIILHKYFGMTWAGKNARDIVSMLAALGVLVVSLFGFAAFIKDK</sequence>
<name>A0A3E2NQR2_9SPHI</name>
<comment type="caution">
    <text evidence="2">The sequence shown here is derived from an EMBL/GenBank/DDBJ whole genome shotgun (WGS) entry which is preliminary data.</text>
</comment>
<keyword evidence="3" id="KW-1185">Reference proteome</keyword>
<evidence type="ECO:0000256" key="1">
    <source>
        <dbReference type="SAM" id="Phobius"/>
    </source>
</evidence>
<dbReference type="Pfam" id="PF03929">
    <property type="entry name" value="PepSY_TM"/>
    <property type="match status" value="1"/>
</dbReference>
<evidence type="ECO:0000313" key="2">
    <source>
        <dbReference type="EMBL" id="RFZ83334.1"/>
    </source>
</evidence>
<protein>
    <submittedName>
        <fullName evidence="2">PepSY domain-containing protein</fullName>
    </submittedName>
</protein>
<dbReference type="OrthoDB" id="9806195at2"/>
<feature type="transmembrane region" description="Helical" evidence="1">
    <location>
        <begin position="453"/>
        <end position="474"/>
    </location>
</feature>
<organism evidence="2 3">
    <name type="scientific">Mucilaginibacter terrenus</name>
    <dbReference type="NCBI Taxonomy" id="2482727"/>
    <lineage>
        <taxon>Bacteria</taxon>
        <taxon>Pseudomonadati</taxon>
        <taxon>Bacteroidota</taxon>
        <taxon>Sphingobacteriia</taxon>
        <taxon>Sphingobacteriales</taxon>
        <taxon>Sphingobacteriaceae</taxon>
        <taxon>Mucilaginibacter</taxon>
    </lineage>
</organism>
<keyword evidence="1" id="KW-0812">Transmembrane</keyword>
<gene>
    <name evidence="2" type="ORF">DYU05_14460</name>
</gene>
<dbReference type="PANTHER" id="PTHR34219:SF6">
    <property type="entry name" value="BLR3280 PROTEIN"/>
    <property type="match status" value="1"/>
</dbReference>
<keyword evidence="1" id="KW-1133">Transmembrane helix</keyword>
<feature type="transmembrane region" description="Helical" evidence="1">
    <location>
        <begin position="263"/>
        <end position="284"/>
    </location>
</feature>
<keyword evidence="1" id="KW-0472">Membrane</keyword>
<proteinExistence type="predicted"/>
<dbReference type="EMBL" id="QWDE01000002">
    <property type="protein sequence ID" value="RFZ83334.1"/>
    <property type="molecule type" value="Genomic_DNA"/>
</dbReference>
<reference evidence="2 3" key="1">
    <citation type="submission" date="2018-08" db="EMBL/GenBank/DDBJ databases">
        <title>Mucilaginibacter terrae sp. nov., isolated from manganese diggings.</title>
        <authorList>
            <person name="Huang Y."/>
            <person name="Zhou Z."/>
        </authorList>
    </citation>
    <scope>NUCLEOTIDE SEQUENCE [LARGE SCALE GENOMIC DNA]</scope>
    <source>
        <strain evidence="2 3">ZH6</strain>
    </source>
</reference>
<accession>A0A3E2NQR2</accession>
<dbReference type="PANTHER" id="PTHR34219">
    <property type="entry name" value="IRON-REGULATED INNER MEMBRANE PROTEIN-RELATED"/>
    <property type="match status" value="1"/>
</dbReference>
<dbReference type="RefSeq" id="WP_117383809.1">
    <property type="nucleotide sequence ID" value="NZ_QWDE01000002.1"/>
</dbReference>
<feature type="transmembrane region" description="Helical" evidence="1">
    <location>
        <begin position="210"/>
        <end position="235"/>
    </location>
</feature>
<dbReference type="AlphaFoldDB" id="A0A3E2NQR2"/>